<dbReference type="Proteomes" id="UP001218412">
    <property type="component" value="Chromosome"/>
</dbReference>
<proteinExistence type="predicted"/>
<protein>
    <submittedName>
        <fullName evidence="3">Glycerate kinase</fullName>
    </submittedName>
</protein>
<evidence type="ECO:0000259" key="1">
    <source>
        <dbReference type="Pfam" id="PF05161"/>
    </source>
</evidence>
<dbReference type="InterPro" id="IPR039760">
    <property type="entry name" value="MOFRL_protein"/>
</dbReference>
<dbReference type="InterPro" id="IPR037035">
    <property type="entry name" value="GK-like_C_sf"/>
</dbReference>
<accession>A0ABY7SZ84</accession>
<sequence>MDEMKDLFASLFDAAIRAADPGPAMARLLPDPPRGRTVVIGAGKGSASMAAAFERMWDGPLSGLVVTRYGYATPCQRIEIVGAAHPVPDGAGLEAAARMLDLVGGLGSGDLVVALISGGGSSLLPAPPDGMTLQDEAAVNAALLASGAPISAMNTVRKHLSRIKGGRLALAAWPARVITYVVSDIPGDNPAFVASGPTIADPCGRQEALDIVRAYGIALPQAALRHLARDDCAAPRPDDPRLAGNVVHVVASAAQSLEAAARRAAELGIDCAILSDSIEGEARDVALVHAAIAREVRLRHRPFPPPILLLSGGETTVTLADDAGQGGRNTEFLLAFAMAVEGVAGIHAFAADTDGIDGSEDNAGAFADHGSAARMRAAGVDPRAALAGNRSWRAFDAIGDLFVTGPTGTNVNDFRAIHIGGDG</sequence>
<reference evidence="3 4" key="1">
    <citation type="submission" date="2021-01" db="EMBL/GenBank/DDBJ databases">
        <title>Biogeographic distribution of Paracoccus.</title>
        <authorList>
            <person name="Hollensteiner J."/>
            <person name="Leineberger J."/>
            <person name="Brinkhoff T."/>
            <person name="Daniel R."/>
        </authorList>
    </citation>
    <scope>NUCLEOTIDE SEQUENCE [LARGE SCALE GENOMIC DNA]</scope>
    <source>
        <strain evidence="3 4">LMG25392</strain>
    </source>
</reference>
<keyword evidence="3" id="KW-0808">Transferase</keyword>
<dbReference type="Gene3D" id="3.40.50.10180">
    <property type="entry name" value="Glycerate kinase, MOFRL-like N-terminal domain"/>
    <property type="match status" value="1"/>
</dbReference>
<dbReference type="SUPFAM" id="SSF82544">
    <property type="entry name" value="GckA/TtuD-like"/>
    <property type="match status" value="1"/>
</dbReference>
<keyword evidence="4" id="KW-1185">Reference proteome</keyword>
<dbReference type="InterPro" id="IPR025286">
    <property type="entry name" value="MOFRL_assoc_dom"/>
</dbReference>
<dbReference type="RefSeq" id="WP_272859342.1">
    <property type="nucleotide sequence ID" value="NZ_CP067134.1"/>
</dbReference>
<dbReference type="InterPro" id="IPR038614">
    <property type="entry name" value="GK_N_sf"/>
</dbReference>
<keyword evidence="3" id="KW-0418">Kinase</keyword>
<name>A0ABY7SZ84_9RHOB</name>
<dbReference type="Gene3D" id="3.40.1480.10">
    <property type="entry name" value="MOFRL domain"/>
    <property type="match status" value="1"/>
</dbReference>
<evidence type="ECO:0000313" key="4">
    <source>
        <dbReference type="Proteomes" id="UP001218412"/>
    </source>
</evidence>
<dbReference type="Pfam" id="PF13660">
    <property type="entry name" value="DUF4147"/>
    <property type="match status" value="1"/>
</dbReference>
<dbReference type="PANTHER" id="PTHR12227">
    <property type="entry name" value="GLYCERATE KINASE"/>
    <property type="match status" value="1"/>
</dbReference>
<dbReference type="InterPro" id="IPR007835">
    <property type="entry name" value="MOFRL"/>
</dbReference>
<dbReference type="Pfam" id="PF05161">
    <property type="entry name" value="MOFRL"/>
    <property type="match status" value="1"/>
</dbReference>
<organism evidence="3 4">
    <name type="scientific">Paracoccus stylophorae</name>
    <dbReference type="NCBI Taxonomy" id="659350"/>
    <lineage>
        <taxon>Bacteria</taxon>
        <taxon>Pseudomonadati</taxon>
        <taxon>Pseudomonadota</taxon>
        <taxon>Alphaproteobacteria</taxon>
        <taxon>Rhodobacterales</taxon>
        <taxon>Paracoccaceae</taxon>
        <taxon>Paracoccus</taxon>
    </lineage>
</organism>
<feature type="domain" description="MOFRL-associated" evidence="2">
    <location>
        <begin position="10"/>
        <end position="227"/>
    </location>
</feature>
<evidence type="ECO:0000259" key="2">
    <source>
        <dbReference type="Pfam" id="PF13660"/>
    </source>
</evidence>
<evidence type="ECO:0000313" key="3">
    <source>
        <dbReference type="EMBL" id="WCR11242.1"/>
    </source>
</evidence>
<feature type="domain" description="MOFRL" evidence="1">
    <location>
        <begin position="308"/>
        <end position="413"/>
    </location>
</feature>
<dbReference type="GO" id="GO:0016301">
    <property type="term" value="F:kinase activity"/>
    <property type="evidence" value="ECO:0007669"/>
    <property type="project" value="UniProtKB-KW"/>
</dbReference>
<gene>
    <name evidence="3" type="ORF">JHW45_02220</name>
</gene>
<dbReference type="PANTHER" id="PTHR12227:SF0">
    <property type="entry name" value="GLYCERATE KINASE"/>
    <property type="match status" value="1"/>
</dbReference>
<dbReference type="EMBL" id="CP067134">
    <property type="protein sequence ID" value="WCR11242.1"/>
    <property type="molecule type" value="Genomic_DNA"/>
</dbReference>